<dbReference type="EMBL" id="JX193905">
    <property type="protein sequence ID" value="AFS52012.1"/>
    <property type="molecule type" value="Genomic_DNA"/>
</dbReference>
<accession>V9LSY7</accession>
<evidence type="ECO:0000256" key="3">
    <source>
        <dbReference type="ARBA" id="ARBA00022676"/>
    </source>
</evidence>
<keyword evidence="4 6" id="KW-0808">Transferase</keyword>
<evidence type="ECO:0000256" key="4">
    <source>
        <dbReference type="ARBA" id="ARBA00022679"/>
    </source>
</evidence>
<dbReference type="PANTHER" id="PTHR48043:SF145">
    <property type="entry name" value="FI06409P-RELATED"/>
    <property type="match status" value="1"/>
</dbReference>
<evidence type="ECO:0000256" key="2">
    <source>
        <dbReference type="ARBA" id="ARBA00013904"/>
    </source>
</evidence>
<gene>
    <name evidence="8" type="primary">egt</name>
</gene>
<organism evidence="8">
    <name type="scientific">Dendrolimus kikuchii nucleopolyhedrovirus</name>
    <dbReference type="NCBI Taxonomy" id="1219875"/>
    <lineage>
        <taxon>Viruses</taxon>
        <taxon>Viruses incertae sedis</taxon>
        <taxon>Naldaviricetes</taxon>
        <taxon>Lefavirales</taxon>
        <taxon>Baculoviridae</taxon>
        <taxon>Alphabaculovirus</taxon>
    </lineage>
</organism>
<dbReference type="Gene3D" id="3.40.50.2000">
    <property type="entry name" value="Glycogen Phosphorylase B"/>
    <property type="match status" value="1"/>
</dbReference>
<sequence length="502" mass="56290">MFCSFVLLSLLSAASAADVLAVFPTPAYSHHIVYRVYIEALADRCHNVTIVKPKLLNYQTKLHCGAITEINADMSTEQYKKLVSESTMFRKRGVVSDEETVTATNYMGLIEMFKDQFNNEHVQDLIASNRTFDLVIVEAFAEYALVFGHLYRPAPVIQIAPGYGLAENFDTVGAVARHPVHYPNIWRSNFDDGNNNANVMTELRLYREFKTLARVTDVLLKQQFGPDTPAVAQLRNLVKLLLLNLHPIFDNNRPVPPSVQYLGGGLHLVDTTPTLQLDTDLDAIMNSSKKGVIYVSFGSSIDTNAFAEEFRGMLVDTFAALNEEFTILWKIDEAAVNDTTLPANVVTRNWFNQRAVLKHPKTVAFITQAGLQSSDEAIDAQVPMVCLPMMGDQFHHAHKLHQFGVAHSLDTTAVTHEQLLLATQSVVSDASYRKNIKKLRATIKHDKALISPIEKAIKLTERVLRYRKGREPFLTLNPTAANSPYADYYMYRTIVSIVTNII</sequence>
<evidence type="ECO:0000313" key="8">
    <source>
        <dbReference type="EMBL" id="AFS52012.1"/>
    </source>
</evidence>
<dbReference type="Pfam" id="PF00201">
    <property type="entry name" value="UDPGT"/>
    <property type="match status" value="1"/>
</dbReference>
<keyword evidence="3 6" id="KW-0328">Glycosyltransferase</keyword>
<dbReference type="CDD" id="cd03784">
    <property type="entry name" value="GT1_Gtf-like"/>
    <property type="match status" value="1"/>
</dbReference>
<dbReference type="InterPro" id="IPR016224">
    <property type="entry name" value="Ecdysteroid_UDP-Glc_Trfase"/>
</dbReference>
<dbReference type="InterPro" id="IPR050271">
    <property type="entry name" value="UDP-glycosyltransferase"/>
</dbReference>
<dbReference type="InterPro" id="IPR002213">
    <property type="entry name" value="UDP_glucos_trans"/>
</dbReference>
<dbReference type="SUPFAM" id="SSF53756">
    <property type="entry name" value="UDP-Glycosyltransferase/glycogen phosphorylase"/>
    <property type="match status" value="1"/>
</dbReference>
<dbReference type="PIRSF" id="PIRSF000476">
    <property type="entry name" value="Ecdystd_UDP_glucosyltfrase"/>
    <property type="match status" value="1"/>
</dbReference>
<evidence type="ECO:0000256" key="6">
    <source>
        <dbReference type="PIRNR" id="PIRNR000476"/>
    </source>
</evidence>
<reference evidence="8" key="1">
    <citation type="submission" date="2012-06" db="EMBL/GenBank/DDBJ databases">
        <title>Genomic sequencing and analysis of the Dendrolimus kikuchii nucleopolyhedrovirus.</title>
        <authorList>
            <person name="Yang M.M."/>
        </authorList>
    </citation>
    <scope>NUCLEOTIDE SEQUENCE</scope>
    <source>
        <strain evidence="8">YN</strain>
    </source>
</reference>
<evidence type="ECO:0000256" key="1">
    <source>
        <dbReference type="ARBA" id="ARBA00009995"/>
    </source>
</evidence>
<protein>
    <recommendedName>
        <fullName evidence="2 6">Ecdysteroid UDP-glucosyltransferase</fullName>
        <ecNumber evidence="6">2.4.1.-</ecNumber>
    </recommendedName>
</protein>
<proteinExistence type="inferred from homology"/>
<evidence type="ECO:0000256" key="5">
    <source>
        <dbReference type="ARBA" id="ARBA00022729"/>
    </source>
</evidence>
<dbReference type="EC" id="2.4.1.-" evidence="6"/>
<comment type="function">
    <text evidence="6">Catalyzes the transfer of glucose from UDP-glucose to ecdysteroids which are insect molting hormones.</text>
</comment>
<name>V9LSY7_9ABAC</name>
<dbReference type="GO" id="GO:0008194">
    <property type="term" value="F:UDP-glycosyltransferase activity"/>
    <property type="evidence" value="ECO:0007669"/>
    <property type="project" value="InterPro"/>
</dbReference>
<dbReference type="PANTHER" id="PTHR48043">
    <property type="entry name" value="EG:EG0003.4 PROTEIN-RELATED"/>
    <property type="match status" value="1"/>
</dbReference>
<dbReference type="InterPro" id="IPR035595">
    <property type="entry name" value="UDP_glycos_trans_CS"/>
</dbReference>
<dbReference type="PROSITE" id="PS00375">
    <property type="entry name" value="UDPGT"/>
    <property type="match status" value="1"/>
</dbReference>
<keyword evidence="5" id="KW-0732">Signal</keyword>
<comment type="similarity">
    <text evidence="1 6 7">Belongs to the UDP-glycosyltransferase family.</text>
</comment>
<evidence type="ECO:0000256" key="7">
    <source>
        <dbReference type="RuleBase" id="RU003718"/>
    </source>
</evidence>
<dbReference type="FunFam" id="3.40.50.2000:FF:000021">
    <property type="entry name" value="UDP-glucuronosyltransferase"/>
    <property type="match status" value="1"/>
</dbReference>